<dbReference type="CDD" id="cd01575">
    <property type="entry name" value="PBP1_GntR"/>
    <property type="match status" value="1"/>
</dbReference>
<name>A0A9X1JX31_9RHOB</name>
<dbReference type="AlphaFoldDB" id="A0A9X1JX31"/>
<sequence>MADRKTAQPTMDDVAARAGVSQMTVSRVMSGKGYISEKVRDRVHAAALEIGYVQNRLARGLRSEETPLVAVVLPTLGNTVFTEVLSGITDALTAQSFRPVFGLTEYSEEREYELVRDLLSWRPSGILLAGLEHSAATRRAIASSRVRVAEIMDIDGAPISTAFGFSQISAGQVTAKHMLAKGHRKFVYVGSQGGSDLRAGKRLEGFRQTLREAGAALMSEVVSQQPSSMIEGRRMTAEILSRSDRPDAIYYSNDDLAAGGIMHCFAQGVSIPDDIAMAGFNGLPYLDALPIKLTTIKSPRYEIGRQAGQFLAMPAKKDGKTTPQLIDLGFELSVGQTC</sequence>
<dbReference type="CDD" id="cd01392">
    <property type="entry name" value="HTH_LacI"/>
    <property type="match status" value="1"/>
</dbReference>
<dbReference type="PROSITE" id="PS50932">
    <property type="entry name" value="HTH_LACI_2"/>
    <property type="match status" value="1"/>
</dbReference>
<dbReference type="SMART" id="SM00354">
    <property type="entry name" value="HTH_LACI"/>
    <property type="match status" value="1"/>
</dbReference>
<dbReference type="GO" id="GO:0000976">
    <property type="term" value="F:transcription cis-regulatory region binding"/>
    <property type="evidence" value="ECO:0007669"/>
    <property type="project" value="TreeGrafter"/>
</dbReference>
<feature type="domain" description="HTH lacI-type" evidence="1">
    <location>
        <begin position="9"/>
        <end position="63"/>
    </location>
</feature>
<evidence type="ECO:0000313" key="2">
    <source>
        <dbReference type="EMBL" id="MBW4706800.1"/>
    </source>
</evidence>
<evidence type="ECO:0000313" key="3">
    <source>
        <dbReference type="Proteomes" id="UP001138661"/>
    </source>
</evidence>
<dbReference type="Pfam" id="PF13377">
    <property type="entry name" value="Peripla_BP_3"/>
    <property type="match status" value="1"/>
</dbReference>
<comment type="caution">
    <text evidence="2">The sequence shown here is derived from an EMBL/GenBank/DDBJ whole genome shotgun (WGS) entry which is preliminary data.</text>
</comment>
<proteinExistence type="predicted"/>
<dbReference type="EMBL" id="JAHXDN010000001">
    <property type="protein sequence ID" value="MBW4706800.1"/>
    <property type="molecule type" value="Genomic_DNA"/>
</dbReference>
<dbReference type="PANTHER" id="PTHR30146:SF33">
    <property type="entry name" value="TRANSCRIPTIONAL REGULATOR"/>
    <property type="match status" value="1"/>
</dbReference>
<dbReference type="Proteomes" id="UP001138661">
    <property type="component" value="Unassembled WGS sequence"/>
</dbReference>
<dbReference type="GO" id="GO:0003700">
    <property type="term" value="F:DNA-binding transcription factor activity"/>
    <property type="evidence" value="ECO:0007669"/>
    <property type="project" value="TreeGrafter"/>
</dbReference>
<keyword evidence="2" id="KW-0238">DNA-binding</keyword>
<dbReference type="RefSeq" id="WP_219498872.1">
    <property type="nucleotide sequence ID" value="NZ_JAHXDN010000001.1"/>
</dbReference>
<accession>A0A9X1JX31</accession>
<reference evidence="2" key="1">
    <citation type="submission" date="2021-07" db="EMBL/GenBank/DDBJ databases">
        <title>Roseobacter insulae sp. nov., isolated from a tidal flat.</title>
        <authorList>
            <person name="Park S."/>
            <person name="Yoon J.-H."/>
        </authorList>
    </citation>
    <scope>NUCLEOTIDE SEQUENCE</scope>
    <source>
        <strain evidence="2">YSTF-M11</strain>
    </source>
</reference>
<dbReference type="PANTHER" id="PTHR30146">
    <property type="entry name" value="LACI-RELATED TRANSCRIPTIONAL REPRESSOR"/>
    <property type="match status" value="1"/>
</dbReference>
<protein>
    <submittedName>
        <fullName evidence="2">LacI family DNA-binding transcriptional regulator</fullName>
    </submittedName>
</protein>
<organism evidence="2 3">
    <name type="scientific">Roseobacter insulae</name>
    <dbReference type="NCBI Taxonomy" id="2859783"/>
    <lineage>
        <taxon>Bacteria</taxon>
        <taxon>Pseudomonadati</taxon>
        <taxon>Pseudomonadota</taxon>
        <taxon>Alphaproteobacteria</taxon>
        <taxon>Rhodobacterales</taxon>
        <taxon>Roseobacteraceae</taxon>
        <taxon>Roseobacter</taxon>
    </lineage>
</organism>
<evidence type="ECO:0000259" key="1">
    <source>
        <dbReference type="PROSITE" id="PS50932"/>
    </source>
</evidence>
<dbReference type="Pfam" id="PF00356">
    <property type="entry name" value="LacI"/>
    <property type="match status" value="1"/>
</dbReference>
<dbReference type="PROSITE" id="PS00356">
    <property type="entry name" value="HTH_LACI_1"/>
    <property type="match status" value="1"/>
</dbReference>
<dbReference type="InterPro" id="IPR046335">
    <property type="entry name" value="LacI/GalR-like_sensor"/>
</dbReference>
<dbReference type="InterPro" id="IPR000843">
    <property type="entry name" value="HTH_LacI"/>
</dbReference>
<keyword evidence="3" id="KW-1185">Reference proteome</keyword>
<gene>
    <name evidence="2" type="ORF">KX928_03260</name>
</gene>